<organism evidence="1 2">
    <name type="scientific">Penicillium roqueforti (strain FM164)</name>
    <dbReference type="NCBI Taxonomy" id="1365484"/>
    <lineage>
        <taxon>Eukaryota</taxon>
        <taxon>Fungi</taxon>
        <taxon>Dikarya</taxon>
        <taxon>Ascomycota</taxon>
        <taxon>Pezizomycotina</taxon>
        <taxon>Eurotiomycetes</taxon>
        <taxon>Eurotiomycetidae</taxon>
        <taxon>Eurotiales</taxon>
        <taxon>Aspergillaceae</taxon>
        <taxon>Penicillium</taxon>
    </lineage>
</organism>
<proteinExistence type="predicted"/>
<evidence type="ECO:0000313" key="1">
    <source>
        <dbReference type="EMBL" id="CDM34467.1"/>
    </source>
</evidence>
<dbReference type="AlphaFoldDB" id="W6QY38"/>
<protein>
    <submittedName>
        <fullName evidence="1">Genomic scaffold, ProqFM164S03</fullName>
    </submittedName>
</protein>
<reference evidence="1" key="1">
    <citation type="journal article" date="2014" name="Nat. Commun.">
        <title>Multiple recent horizontal transfers of a large genomic region in cheese making fungi.</title>
        <authorList>
            <person name="Cheeseman K."/>
            <person name="Ropars J."/>
            <person name="Renault P."/>
            <person name="Dupont J."/>
            <person name="Gouzy J."/>
            <person name="Branca A."/>
            <person name="Abraham A.L."/>
            <person name="Ceppi M."/>
            <person name="Conseiller E."/>
            <person name="Debuchy R."/>
            <person name="Malagnac F."/>
            <person name="Goarin A."/>
            <person name="Silar P."/>
            <person name="Lacoste S."/>
            <person name="Sallet E."/>
            <person name="Bensimon A."/>
            <person name="Giraud T."/>
            <person name="Brygoo Y."/>
        </authorList>
    </citation>
    <scope>NUCLEOTIDE SEQUENCE [LARGE SCALE GENOMIC DNA]</scope>
    <source>
        <strain evidence="1">FM164</strain>
    </source>
</reference>
<name>W6QY38_PENRF</name>
<accession>W6QY38</accession>
<dbReference type="Proteomes" id="UP000030686">
    <property type="component" value="Unassembled WGS sequence"/>
</dbReference>
<keyword evidence="2" id="KW-1185">Reference proteome</keyword>
<evidence type="ECO:0000313" key="2">
    <source>
        <dbReference type="Proteomes" id="UP000030686"/>
    </source>
</evidence>
<gene>
    <name evidence="1" type="ORF">PROQFM164_S03g001191</name>
</gene>
<dbReference type="EMBL" id="HG792017">
    <property type="protein sequence ID" value="CDM34467.1"/>
    <property type="molecule type" value="Genomic_DNA"/>
</dbReference>
<dbReference type="OrthoDB" id="1065058at2759"/>
<sequence length="38" mass="4197">MSTNAANGVSDSRPVFFFDIDNCRSSTQLATSTMKCRH</sequence>